<reference evidence="1 2" key="1">
    <citation type="submission" date="2014-03" db="EMBL/GenBank/DDBJ databases">
        <title>The genome of Kluyveromyces dobzhanskii.</title>
        <authorList>
            <person name="Nystedt B."/>
            <person name="Astrom S."/>
        </authorList>
    </citation>
    <scope>NUCLEOTIDE SEQUENCE [LARGE SCALE GENOMIC DNA]</scope>
    <source>
        <strain evidence="1 2">CBS 2104</strain>
    </source>
</reference>
<evidence type="ECO:0000313" key="2">
    <source>
        <dbReference type="Proteomes" id="UP000031516"/>
    </source>
</evidence>
<gene>
    <name evidence="1" type="ORF">KLDO_g1164</name>
</gene>
<keyword evidence="2" id="KW-1185">Reference proteome</keyword>
<proteinExistence type="predicted"/>
<comment type="caution">
    <text evidence="1">The sequence shown here is derived from an EMBL/GenBank/DDBJ whole genome shotgun (WGS) entry which is preliminary data.</text>
</comment>
<accession>A0A0A8L1V9</accession>
<dbReference type="EMBL" id="CCBQ010000018">
    <property type="protein sequence ID" value="CDO92855.1"/>
    <property type="molecule type" value="Genomic_DNA"/>
</dbReference>
<dbReference type="AlphaFoldDB" id="A0A0A8L1V9"/>
<dbReference type="OrthoDB" id="4076003at2759"/>
<organism evidence="1 2">
    <name type="scientific">Kluyveromyces dobzhanskii CBS 2104</name>
    <dbReference type="NCBI Taxonomy" id="1427455"/>
    <lineage>
        <taxon>Eukaryota</taxon>
        <taxon>Fungi</taxon>
        <taxon>Dikarya</taxon>
        <taxon>Ascomycota</taxon>
        <taxon>Saccharomycotina</taxon>
        <taxon>Saccharomycetes</taxon>
        <taxon>Saccharomycetales</taxon>
        <taxon>Saccharomycetaceae</taxon>
        <taxon>Kluyveromyces</taxon>
    </lineage>
</organism>
<evidence type="ECO:0000313" key="1">
    <source>
        <dbReference type="EMBL" id="CDO92855.1"/>
    </source>
</evidence>
<name>A0A0A8L1V9_9SACH</name>
<dbReference type="Proteomes" id="UP000031516">
    <property type="component" value="Unassembled WGS sequence"/>
</dbReference>
<sequence>MEDRSRVLEPLDTNSLSFSGIHSIETDTMLSNKKQGSPFDFCADKEWMKAEGNLDNTPLKWRSQRDEFIFNSNSTPSRPGIHDNAQLPVRDIGRKRNTGQRRRLVLSGAGPQVSKSHSSLQAQTSKLDLLDDNKFTSFPIAPPPECVLTRNNRHPTNEYRMKIHSQERRISLNPRINNTSDDDTNPNELFLIEDYIPRETTSNTGEASPIYGCKRVSISDLKSKYYKRKQLDHLPLRLKKSSALLPELPEVADKNINILGHIMQPKELVSQDHYLSDILATSNLKHCVICEKPLYELSSRLYEMEKDYQEIVCLGCTSRYEEAARVLEDYEFETTFDDTGRNDSMNSMDFADTAEILVEPSKKRKENQFSSHLIDTLQVAQNKSDLTVITRAPQKGPLSFIDMNTKLWFHEAKKKLRWRWRVSGLLPKFLTQTFQQSTNRESHDNPDR</sequence>
<protein>
    <submittedName>
        <fullName evidence="1">WGS project CCBQ000000000 data, contig MAT</fullName>
    </submittedName>
</protein>